<dbReference type="PROSITE" id="PS50090">
    <property type="entry name" value="MYB_LIKE"/>
    <property type="match status" value="1"/>
</dbReference>
<keyword evidence="2" id="KW-0805">Transcription regulation</keyword>
<evidence type="ECO:0000256" key="4">
    <source>
        <dbReference type="ARBA" id="ARBA00023163"/>
    </source>
</evidence>
<dbReference type="KEGG" id="pxb:103946876"/>
<feature type="region of interest" description="Disordered" evidence="6">
    <location>
        <begin position="101"/>
        <end position="227"/>
    </location>
</feature>
<evidence type="ECO:0000259" key="7">
    <source>
        <dbReference type="PROSITE" id="PS50090"/>
    </source>
</evidence>
<dbReference type="NCBIfam" id="TIGR01557">
    <property type="entry name" value="myb_SHAQKYF"/>
    <property type="match status" value="1"/>
</dbReference>
<evidence type="ECO:0000256" key="2">
    <source>
        <dbReference type="ARBA" id="ARBA00023015"/>
    </source>
</evidence>
<proteinExistence type="evidence at transcript level"/>
<organism evidence="10">
    <name type="scientific">Pyrus x bretschneideri</name>
    <name type="common">Chinese white pear</name>
    <dbReference type="NCBI Taxonomy" id="225117"/>
    <lineage>
        <taxon>Eukaryota</taxon>
        <taxon>Viridiplantae</taxon>
        <taxon>Streptophyta</taxon>
        <taxon>Embryophyta</taxon>
        <taxon>Tracheophyta</taxon>
        <taxon>Spermatophyta</taxon>
        <taxon>Magnoliopsida</taxon>
        <taxon>eudicotyledons</taxon>
        <taxon>Gunneridae</taxon>
        <taxon>Pentapetalae</taxon>
        <taxon>rosids</taxon>
        <taxon>fabids</taxon>
        <taxon>Rosales</taxon>
        <taxon>Rosaceae</taxon>
        <taxon>Amygdaloideae</taxon>
        <taxon>Maleae</taxon>
        <taxon>Pyrus</taxon>
    </lineage>
</organism>
<feature type="domain" description="Myb-like" evidence="7">
    <location>
        <begin position="49"/>
        <end position="99"/>
    </location>
</feature>
<dbReference type="InterPro" id="IPR001005">
    <property type="entry name" value="SANT/Myb"/>
</dbReference>
<dbReference type="InterPro" id="IPR006447">
    <property type="entry name" value="Myb_dom_plants"/>
</dbReference>
<gene>
    <name evidence="10" type="primary">MYBR</name>
</gene>
<feature type="compositionally biased region" description="Polar residues" evidence="6">
    <location>
        <begin position="184"/>
        <end position="200"/>
    </location>
</feature>
<feature type="region of interest" description="Disordered" evidence="6">
    <location>
        <begin position="1"/>
        <end position="26"/>
    </location>
</feature>
<dbReference type="EMBL" id="KM001671">
    <property type="protein sequence ID" value="AIN75623.1"/>
    <property type="molecule type" value="mRNA"/>
</dbReference>
<evidence type="ECO:0000256" key="3">
    <source>
        <dbReference type="ARBA" id="ARBA00023125"/>
    </source>
</evidence>
<evidence type="ECO:0000256" key="5">
    <source>
        <dbReference type="ARBA" id="ARBA00023242"/>
    </source>
</evidence>
<sequence length="461" mass="50273">MAVEDKIEATGSNASVAVGNCSSNGDAQSHAEICSFGSDHAPKVRKPYTITKQRAKWTEEEHQKFLEALKLYGRGWRQIEEHVGTKTAVQIRSHAQKFFSKVSKESCGPSEGSIRPIEIPPPRPKRKPVHPYPRKSVDCLNGTPERSPSPQFSAQGKDQQSPPSVLSAQGSDVLGSAALDQHNRSSTPTSCTTDMRSTGPSHFEKENDCMAFSSSAEEVQGSSPSVQLSADSVLENFPSVNYRSGSKHTVSTEEDAGHSGASASIKLFGRTVLVPDSEKQSPTGAEDSKTPTSKVEQDNCERENDKLVQTPRSDAIDTSLTLGGIVGNLDPSACGAITDWEHQKHSPNPEAPLPWWAMYHGLPYFHIRSCNQNSAQIQIRVDSCADKTIKQTERSFGSAVESLGEKHIESVSSLREETRSAPCSSRKGFVPYKRCLADQSKNSSVIVSEDMRDRQRARVCS</sequence>
<feature type="domain" description="SANT" evidence="8">
    <location>
        <begin position="52"/>
        <end position="103"/>
    </location>
</feature>
<dbReference type="PROSITE" id="PS51294">
    <property type="entry name" value="HTH_MYB"/>
    <property type="match status" value="1"/>
</dbReference>
<accession>A0A088PYJ9</accession>
<keyword evidence="5" id="KW-0539">Nucleus</keyword>
<keyword evidence="4" id="KW-0804">Transcription</keyword>
<dbReference type="PROSITE" id="PS51293">
    <property type="entry name" value="SANT"/>
    <property type="match status" value="1"/>
</dbReference>
<protein>
    <submittedName>
        <fullName evidence="10">Transcription factor MYBR</fullName>
    </submittedName>
</protein>
<evidence type="ECO:0000313" key="10">
    <source>
        <dbReference type="EMBL" id="AIN75623.1"/>
    </source>
</evidence>
<dbReference type="InterPro" id="IPR017884">
    <property type="entry name" value="SANT_dom"/>
</dbReference>
<feature type="domain" description="HTH myb-type" evidence="9">
    <location>
        <begin position="49"/>
        <end position="103"/>
    </location>
</feature>
<feature type="compositionally biased region" description="Basic residues" evidence="6">
    <location>
        <begin position="123"/>
        <end position="133"/>
    </location>
</feature>
<dbReference type="GO" id="GO:0003677">
    <property type="term" value="F:DNA binding"/>
    <property type="evidence" value="ECO:0007669"/>
    <property type="project" value="UniProtKB-KW"/>
</dbReference>
<dbReference type="OrthoDB" id="118550at2759"/>
<keyword evidence="3" id="KW-0238">DNA-binding</keyword>
<feature type="compositionally biased region" description="Polar residues" evidence="6">
    <location>
        <begin position="144"/>
        <end position="170"/>
    </location>
</feature>
<dbReference type="SMART" id="SM00717">
    <property type="entry name" value="SANT"/>
    <property type="match status" value="1"/>
</dbReference>
<dbReference type="AlphaFoldDB" id="A0A088PYJ9"/>
<dbReference type="GeneID" id="103946876"/>
<dbReference type="GO" id="GO:0005634">
    <property type="term" value="C:nucleus"/>
    <property type="evidence" value="ECO:0007669"/>
    <property type="project" value="UniProtKB-SubCell"/>
</dbReference>
<evidence type="ECO:0000256" key="1">
    <source>
        <dbReference type="ARBA" id="ARBA00004123"/>
    </source>
</evidence>
<dbReference type="PANTHER" id="PTHR12802">
    <property type="entry name" value="SWI/SNF COMPLEX-RELATED"/>
    <property type="match status" value="1"/>
</dbReference>
<dbReference type="Pfam" id="PF00249">
    <property type="entry name" value="Myb_DNA-binding"/>
    <property type="match status" value="1"/>
</dbReference>
<dbReference type="SUPFAM" id="SSF46689">
    <property type="entry name" value="Homeodomain-like"/>
    <property type="match status" value="1"/>
</dbReference>
<dbReference type="CDD" id="cd00167">
    <property type="entry name" value="SANT"/>
    <property type="match status" value="1"/>
</dbReference>
<dbReference type="Gene3D" id="1.10.10.60">
    <property type="entry name" value="Homeodomain-like"/>
    <property type="match status" value="1"/>
</dbReference>
<feature type="compositionally biased region" description="Polar residues" evidence="6">
    <location>
        <begin position="10"/>
        <end position="26"/>
    </location>
</feature>
<feature type="region of interest" description="Disordered" evidence="6">
    <location>
        <begin position="275"/>
        <end position="312"/>
    </location>
</feature>
<feature type="compositionally biased region" description="Basic and acidic residues" evidence="6">
    <location>
        <begin position="295"/>
        <end position="306"/>
    </location>
</feature>
<name>A0A088PYJ9_9ROSA</name>
<dbReference type="InterPro" id="IPR017930">
    <property type="entry name" value="Myb_dom"/>
</dbReference>
<evidence type="ECO:0000259" key="8">
    <source>
        <dbReference type="PROSITE" id="PS51293"/>
    </source>
</evidence>
<reference evidence="10" key="1">
    <citation type="submission" date="2014-06" db="EMBL/GenBank/DDBJ databases">
        <title>Cloning and Expression Analysis of 3 PbERF Genes in the Pericarp of 'Dangshansuli' and Its Russet Mutant.</title>
        <authorList>
            <person name="Cheng X.Y."/>
            <person name="Heng W."/>
            <person name="Zhu L.W."/>
            <person name="Jia B."/>
            <person name="Ye Z.F."/>
        </authorList>
    </citation>
    <scope>NUCLEOTIDE SEQUENCE</scope>
</reference>
<dbReference type="FunFam" id="1.10.10.60:FF:000023">
    <property type="entry name" value="protein REVEILLE 6 isoform X1"/>
    <property type="match status" value="1"/>
</dbReference>
<comment type="subcellular location">
    <subcellularLocation>
        <location evidence="1">Nucleus</location>
    </subcellularLocation>
</comment>
<evidence type="ECO:0000256" key="6">
    <source>
        <dbReference type="SAM" id="MobiDB-lite"/>
    </source>
</evidence>
<evidence type="ECO:0000259" key="9">
    <source>
        <dbReference type="PROSITE" id="PS51294"/>
    </source>
</evidence>
<dbReference type="GO" id="GO:0010468">
    <property type="term" value="P:regulation of gene expression"/>
    <property type="evidence" value="ECO:0007669"/>
    <property type="project" value="UniProtKB-ARBA"/>
</dbReference>
<dbReference type="RefSeq" id="NP_001289226.1">
    <property type="nucleotide sequence ID" value="NM_001302297.1"/>
</dbReference>
<dbReference type="PANTHER" id="PTHR12802:SF175">
    <property type="entry name" value="PROTEIN REVEILLE 2"/>
    <property type="match status" value="1"/>
</dbReference>
<dbReference type="InterPro" id="IPR009057">
    <property type="entry name" value="Homeodomain-like_sf"/>
</dbReference>
<feature type="compositionally biased region" description="Polar residues" evidence="6">
    <location>
        <begin position="212"/>
        <end position="227"/>
    </location>
</feature>